<dbReference type="GeneID" id="69902620"/>
<dbReference type="AlphaFoldDB" id="A0A380KKI4"/>
<dbReference type="EC" id="6.3.2.1" evidence="3"/>
<keyword evidence="4 9" id="KW-0436">Ligase</keyword>
<dbReference type="GO" id="GO:0015940">
    <property type="term" value="P:pantothenate biosynthetic process"/>
    <property type="evidence" value="ECO:0007669"/>
    <property type="project" value="UniProtKB-KW"/>
</dbReference>
<evidence type="ECO:0000256" key="1">
    <source>
        <dbReference type="ARBA" id="ARBA00004990"/>
    </source>
</evidence>
<evidence type="ECO:0000256" key="6">
    <source>
        <dbReference type="ARBA" id="ARBA00022741"/>
    </source>
</evidence>
<comment type="similarity">
    <text evidence="2">Belongs to the pantothenate synthetase family.</text>
</comment>
<accession>A0A380KKI4</accession>
<dbReference type="SUPFAM" id="SSF52374">
    <property type="entry name" value="Nucleotidylyl transferase"/>
    <property type="match status" value="1"/>
</dbReference>
<evidence type="ECO:0000256" key="8">
    <source>
        <dbReference type="ARBA" id="ARBA00048258"/>
    </source>
</evidence>
<dbReference type="GO" id="GO:0005524">
    <property type="term" value="F:ATP binding"/>
    <property type="evidence" value="ECO:0007669"/>
    <property type="project" value="UniProtKB-KW"/>
</dbReference>
<comment type="catalytic activity">
    <reaction evidence="8">
        <text>(R)-pantoate + beta-alanine + ATP = (R)-pantothenate + AMP + diphosphate + H(+)</text>
        <dbReference type="Rhea" id="RHEA:10912"/>
        <dbReference type="ChEBI" id="CHEBI:15378"/>
        <dbReference type="ChEBI" id="CHEBI:15980"/>
        <dbReference type="ChEBI" id="CHEBI:29032"/>
        <dbReference type="ChEBI" id="CHEBI:30616"/>
        <dbReference type="ChEBI" id="CHEBI:33019"/>
        <dbReference type="ChEBI" id="CHEBI:57966"/>
        <dbReference type="ChEBI" id="CHEBI:456215"/>
        <dbReference type="EC" id="6.3.2.1"/>
    </reaction>
</comment>
<dbReference type="EMBL" id="UHFP01000001">
    <property type="protein sequence ID" value="SUN67571.1"/>
    <property type="molecule type" value="Genomic_DNA"/>
</dbReference>
<name>A0A380KKI4_9STRE</name>
<evidence type="ECO:0000256" key="4">
    <source>
        <dbReference type="ARBA" id="ARBA00022598"/>
    </source>
</evidence>
<dbReference type="PANTHER" id="PTHR21299:SF1">
    <property type="entry name" value="PANTOATE--BETA-ALANINE LIGASE"/>
    <property type="match status" value="1"/>
</dbReference>
<sequence>MNGLVLEIVLLGHQVINKLSPNFVTLVSKTLLWLIVLAKSSRNTYLSADERKAALVLSQSLALAEKMINDGEKDTSKLKEAMTTFIEKEPLAKIDYVEFVDWKTLEPVSEIERPVLNAIAVYIGKTRLIDNHIYE</sequence>
<dbReference type="PANTHER" id="PTHR21299">
    <property type="entry name" value="CYTIDYLATE KINASE/PANTOATE-BETA-ALANINE LIGASE"/>
    <property type="match status" value="1"/>
</dbReference>
<evidence type="ECO:0000256" key="3">
    <source>
        <dbReference type="ARBA" id="ARBA00012219"/>
    </source>
</evidence>
<comment type="pathway">
    <text evidence="1">Cofactor biosynthesis; (R)-pantothenate biosynthesis; (R)-pantothenate from (R)-pantoate and beta-alanine: step 1/1.</text>
</comment>
<dbReference type="InterPro" id="IPR003721">
    <property type="entry name" value="Pantoate_ligase"/>
</dbReference>
<gene>
    <name evidence="9" type="primary">panC</name>
    <name evidence="9" type="ORF">NCTC13760_00217</name>
</gene>
<dbReference type="FunFam" id="3.30.1300.10:FF:000001">
    <property type="entry name" value="Pantothenate synthetase"/>
    <property type="match status" value="1"/>
</dbReference>
<evidence type="ECO:0000256" key="7">
    <source>
        <dbReference type="ARBA" id="ARBA00022840"/>
    </source>
</evidence>
<evidence type="ECO:0000313" key="9">
    <source>
        <dbReference type="EMBL" id="SUN67571.1"/>
    </source>
</evidence>
<evidence type="ECO:0000313" key="10">
    <source>
        <dbReference type="Proteomes" id="UP000255352"/>
    </source>
</evidence>
<evidence type="ECO:0000256" key="5">
    <source>
        <dbReference type="ARBA" id="ARBA00022655"/>
    </source>
</evidence>
<keyword evidence="5" id="KW-0566">Pantothenate biosynthesis</keyword>
<evidence type="ECO:0000256" key="2">
    <source>
        <dbReference type="ARBA" id="ARBA00009256"/>
    </source>
</evidence>
<reference evidence="9 10" key="1">
    <citation type="submission" date="2018-06" db="EMBL/GenBank/DDBJ databases">
        <authorList>
            <consortium name="Pathogen Informatics"/>
            <person name="Doyle S."/>
        </authorList>
    </citation>
    <scope>NUCLEOTIDE SEQUENCE [LARGE SCALE GENOMIC DNA]</scope>
    <source>
        <strain evidence="9 10">NCTC13760</strain>
    </source>
</reference>
<keyword evidence="6" id="KW-0547">Nucleotide-binding</keyword>
<dbReference type="GO" id="GO:0004592">
    <property type="term" value="F:pantoate-beta-alanine ligase activity"/>
    <property type="evidence" value="ECO:0007669"/>
    <property type="project" value="UniProtKB-EC"/>
</dbReference>
<dbReference type="GO" id="GO:0005829">
    <property type="term" value="C:cytosol"/>
    <property type="evidence" value="ECO:0007669"/>
    <property type="project" value="TreeGrafter"/>
</dbReference>
<dbReference type="Gene3D" id="3.30.1300.10">
    <property type="entry name" value="Pantoate-beta-alanine ligase, C-terminal domain"/>
    <property type="match status" value="1"/>
</dbReference>
<dbReference type="InterPro" id="IPR042176">
    <property type="entry name" value="Pantoate_ligase_C"/>
</dbReference>
<dbReference type="Proteomes" id="UP000255352">
    <property type="component" value="Unassembled WGS sequence"/>
</dbReference>
<dbReference type="Pfam" id="PF02569">
    <property type="entry name" value="Pantoate_ligase"/>
    <property type="match status" value="1"/>
</dbReference>
<dbReference type="RefSeq" id="WP_006531673.1">
    <property type="nucleotide sequence ID" value="NZ_CABKNK020000006.1"/>
</dbReference>
<protein>
    <recommendedName>
        <fullName evidence="3">pantoate--beta-alanine ligase (AMP-forming)</fullName>
        <ecNumber evidence="3">6.3.2.1</ecNumber>
    </recommendedName>
</protein>
<organism evidence="9 10">
    <name type="scientific">Streptococcus infantarius</name>
    <dbReference type="NCBI Taxonomy" id="102684"/>
    <lineage>
        <taxon>Bacteria</taxon>
        <taxon>Bacillati</taxon>
        <taxon>Bacillota</taxon>
        <taxon>Bacilli</taxon>
        <taxon>Lactobacillales</taxon>
        <taxon>Streptococcaceae</taxon>
        <taxon>Streptococcus</taxon>
    </lineage>
</organism>
<keyword evidence="7" id="KW-0067">ATP-binding</keyword>
<proteinExistence type="inferred from homology"/>